<gene>
    <name evidence="2" type="ORF">LSALG_LOCUS33275</name>
</gene>
<reference evidence="2" key="1">
    <citation type="submission" date="2023-04" db="EMBL/GenBank/DDBJ databases">
        <authorList>
            <person name="Vijverberg K."/>
            <person name="Xiong W."/>
            <person name="Schranz E."/>
        </authorList>
    </citation>
    <scope>NUCLEOTIDE SEQUENCE</scope>
</reference>
<feature type="compositionally biased region" description="Basic and acidic residues" evidence="1">
    <location>
        <begin position="93"/>
        <end position="109"/>
    </location>
</feature>
<accession>A0AA35ZLC0</accession>
<feature type="region of interest" description="Disordered" evidence="1">
    <location>
        <begin position="93"/>
        <end position="143"/>
    </location>
</feature>
<dbReference type="EMBL" id="OX465083">
    <property type="protein sequence ID" value="CAI9294289.1"/>
    <property type="molecule type" value="Genomic_DNA"/>
</dbReference>
<sequence length="143" mass="16641">MESKIMNALAVRTEKVKVIIIKLENTDKQVNDLLSEKSAMKSYITDVPSMHSDIIETRDSTVTIRKHLAEKLRHVFAMLHRLEAKLIVKGESEPKGKEKLFSKEPTIDHSEDEEPDENEHKRRKAREAEMDEHQRIVLEDEVK</sequence>
<dbReference type="AlphaFoldDB" id="A0AA35ZLC0"/>
<evidence type="ECO:0000256" key="1">
    <source>
        <dbReference type="SAM" id="MobiDB-lite"/>
    </source>
</evidence>
<evidence type="ECO:0000313" key="2">
    <source>
        <dbReference type="EMBL" id="CAI9294289.1"/>
    </source>
</evidence>
<proteinExistence type="predicted"/>
<dbReference type="Proteomes" id="UP001177003">
    <property type="component" value="Chromosome 7"/>
</dbReference>
<protein>
    <submittedName>
        <fullName evidence="2">Uncharacterized protein</fullName>
    </submittedName>
</protein>
<organism evidence="2 3">
    <name type="scientific">Lactuca saligna</name>
    <name type="common">Willowleaf lettuce</name>
    <dbReference type="NCBI Taxonomy" id="75948"/>
    <lineage>
        <taxon>Eukaryota</taxon>
        <taxon>Viridiplantae</taxon>
        <taxon>Streptophyta</taxon>
        <taxon>Embryophyta</taxon>
        <taxon>Tracheophyta</taxon>
        <taxon>Spermatophyta</taxon>
        <taxon>Magnoliopsida</taxon>
        <taxon>eudicotyledons</taxon>
        <taxon>Gunneridae</taxon>
        <taxon>Pentapetalae</taxon>
        <taxon>asterids</taxon>
        <taxon>campanulids</taxon>
        <taxon>Asterales</taxon>
        <taxon>Asteraceae</taxon>
        <taxon>Cichorioideae</taxon>
        <taxon>Cichorieae</taxon>
        <taxon>Lactucinae</taxon>
        <taxon>Lactuca</taxon>
    </lineage>
</organism>
<evidence type="ECO:0000313" key="3">
    <source>
        <dbReference type="Proteomes" id="UP001177003"/>
    </source>
</evidence>
<name>A0AA35ZLC0_LACSI</name>
<keyword evidence="3" id="KW-1185">Reference proteome</keyword>
<feature type="compositionally biased region" description="Basic and acidic residues" evidence="1">
    <location>
        <begin position="126"/>
        <end position="143"/>
    </location>
</feature>